<feature type="compositionally biased region" description="Polar residues" evidence="2">
    <location>
        <begin position="202"/>
        <end position="213"/>
    </location>
</feature>
<accession>A0A7G9G1C1</accession>
<evidence type="ECO:0000259" key="3">
    <source>
        <dbReference type="SMART" id="SM00954"/>
    </source>
</evidence>
<reference evidence="4 5" key="1">
    <citation type="submission" date="2020-08" db="EMBL/GenBank/DDBJ databases">
        <authorList>
            <person name="Liu C."/>
            <person name="Sun Q."/>
        </authorList>
    </citation>
    <scope>NUCLEOTIDE SEQUENCE [LARGE SCALE GENOMIC DNA]</scope>
    <source>
        <strain evidence="4 5">NSJ-38</strain>
    </source>
</reference>
<dbReference type="PANTHER" id="PTHR47837">
    <property type="entry name" value="GTP PYROPHOSPHOKINASE YJBM"/>
    <property type="match status" value="1"/>
</dbReference>
<protein>
    <submittedName>
        <fullName evidence="4">(P)ppGpp synthetase</fullName>
    </submittedName>
</protein>
<sequence>MTNEQYYELIVPYQDALNLLMARLDVLNHSIYSTDVPKPIHNIQFRIKKKQSIENKLERKGMNGSFTAAKENLRDIAGIRVICYFVRDVEQLVDNLRGQRDLIVIQERNYIQDPKSNGYRSYHIILGIPVYYMERTEYYPVEVQIRTISMDFWASMEHRVCYKQERRDKQEIQAMLKQYAELLGEMEKGFERLNSEELEKSASGTGNSEKASQ</sequence>
<evidence type="ECO:0000313" key="4">
    <source>
        <dbReference type="EMBL" id="QNM04603.1"/>
    </source>
</evidence>
<dbReference type="SUPFAM" id="SSF81301">
    <property type="entry name" value="Nucleotidyltransferase"/>
    <property type="match status" value="1"/>
</dbReference>
<evidence type="ECO:0000256" key="1">
    <source>
        <dbReference type="ARBA" id="ARBA00004976"/>
    </source>
</evidence>
<dbReference type="PANTHER" id="PTHR47837:SF2">
    <property type="entry name" value="GTP PYROPHOSPHOKINASE YWAC"/>
    <property type="match status" value="1"/>
</dbReference>
<name>A0A7G9G1C1_9FIRM</name>
<dbReference type="InterPro" id="IPR052366">
    <property type="entry name" value="GTP_Pyrophosphokinase"/>
</dbReference>
<dbReference type="Pfam" id="PF04607">
    <property type="entry name" value="RelA_SpoT"/>
    <property type="match status" value="1"/>
</dbReference>
<comment type="pathway">
    <text evidence="1">Purine metabolism; ppGpp biosynthesis; ppGpp from GTP: step 1/2.</text>
</comment>
<dbReference type="KEGG" id="qdo:H9Q78_09000"/>
<dbReference type="Gene3D" id="1.10.287.860">
    <property type="entry name" value="Nucleotidyltransferase"/>
    <property type="match status" value="1"/>
</dbReference>
<proteinExistence type="predicted"/>
<dbReference type="CDD" id="cd05399">
    <property type="entry name" value="NT_Rel-Spo_like"/>
    <property type="match status" value="1"/>
</dbReference>
<dbReference type="Gene3D" id="3.30.460.10">
    <property type="entry name" value="Beta Polymerase, domain 2"/>
    <property type="match status" value="1"/>
</dbReference>
<dbReference type="AlphaFoldDB" id="A0A7G9G1C1"/>
<dbReference type="InterPro" id="IPR007685">
    <property type="entry name" value="RelA_SpoT"/>
</dbReference>
<gene>
    <name evidence="4" type="ORF">H9Q78_09000</name>
</gene>
<feature type="domain" description="RelA/SpoT" evidence="3">
    <location>
        <begin position="45"/>
        <end position="168"/>
    </location>
</feature>
<dbReference type="GO" id="GO:0015970">
    <property type="term" value="P:guanosine tetraphosphate biosynthetic process"/>
    <property type="evidence" value="ECO:0007669"/>
    <property type="project" value="UniProtKB-UniPathway"/>
</dbReference>
<dbReference type="Proteomes" id="UP000515823">
    <property type="component" value="Chromosome"/>
</dbReference>
<dbReference type="RefSeq" id="WP_249301121.1">
    <property type="nucleotide sequence ID" value="NZ_CP060634.1"/>
</dbReference>
<evidence type="ECO:0000256" key="2">
    <source>
        <dbReference type="SAM" id="MobiDB-lite"/>
    </source>
</evidence>
<dbReference type="UniPathway" id="UPA00908">
    <property type="reaction ID" value="UER00884"/>
</dbReference>
<dbReference type="EMBL" id="CP060634">
    <property type="protein sequence ID" value="QNM04603.1"/>
    <property type="molecule type" value="Genomic_DNA"/>
</dbReference>
<dbReference type="InterPro" id="IPR043519">
    <property type="entry name" value="NT_sf"/>
</dbReference>
<dbReference type="SMART" id="SM00954">
    <property type="entry name" value="RelA_SpoT"/>
    <property type="match status" value="1"/>
</dbReference>
<evidence type="ECO:0000313" key="5">
    <source>
        <dbReference type="Proteomes" id="UP000515823"/>
    </source>
</evidence>
<organism evidence="4 5">
    <name type="scientific">Qiania dongpingensis</name>
    <dbReference type="NCBI Taxonomy" id="2763669"/>
    <lineage>
        <taxon>Bacteria</taxon>
        <taxon>Bacillati</taxon>
        <taxon>Bacillota</taxon>
        <taxon>Clostridia</taxon>
        <taxon>Lachnospirales</taxon>
        <taxon>Lachnospiraceae</taxon>
        <taxon>Qiania</taxon>
    </lineage>
</organism>
<keyword evidence="5" id="KW-1185">Reference proteome</keyword>
<feature type="region of interest" description="Disordered" evidence="2">
    <location>
        <begin position="194"/>
        <end position="213"/>
    </location>
</feature>